<dbReference type="InterPro" id="IPR025510">
    <property type="entry name" value="DUF4397"/>
</dbReference>
<keyword evidence="1" id="KW-0732">Signal</keyword>
<sequence length="240" mass="26870">MITPIKISQKLKSFGFMVLIALSLGLTSCLNDNDSTPIPPAAFVSIYHGSPDAPSLDVFANSNRVTNNPFRYSETLPYNRYYLGERTFKFSPYNSVTSLLEKKFTVEQDSVYSIFIAGNVDDLDAIFVTDSWDTPVNGEAQMRFVHLSPDAGTVDIQVTESGAPLIGDIDFKSYTDFESLDSGSYNFRIISKTSGETILTANNVELRENRVYTLVLRGLQQEDTEVDKRLNLQLVTNFIR</sequence>
<feature type="domain" description="DUF4397" evidence="2">
    <location>
        <begin position="42"/>
        <end position="157"/>
    </location>
</feature>
<dbReference type="EMBL" id="JAKZGS010000025">
    <property type="protein sequence ID" value="MCH7400011.1"/>
    <property type="molecule type" value="Genomic_DNA"/>
</dbReference>
<accession>A0ABS9UTS2</accession>
<dbReference type="RefSeq" id="WP_241276505.1">
    <property type="nucleotide sequence ID" value="NZ_JAKZGS010000025.1"/>
</dbReference>
<proteinExistence type="predicted"/>
<comment type="caution">
    <text evidence="3">The sequence shown here is derived from an EMBL/GenBank/DDBJ whole genome shotgun (WGS) entry which is preliminary data.</text>
</comment>
<organism evidence="3 4">
    <name type="scientific">Belliella calami</name>
    <dbReference type="NCBI Taxonomy" id="2923436"/>
    <lineage>
        <taxon>Bacteria</taxon>
        <taxon>Pseudomonadati</taxon>
        <taxon>Bacteroidota</taxon>
        <taxon>Cytophagia</taxon>
        <taxon>Cytophagales</taxon>
        <taxon>Cyclobacteriaceae</taxon>
        <taxon>Belliella</taxon>
    </lineage>
</organism>
<keyword evidence="4" id="KW-1185">Reference proteome</keyword>
<evidence type="ECO:0000313" key="4">
    <source>
        <dbReference type="Proteomes" id="UP001165488"/>
    </source>
</evidence>
<protein>
    <submittedName>
        <fullName evidence="3">DUF4397 domain-containing protein</fullName>
    </submittedName>
</protein>
<dbReference type="PROSITE" id="PS51257">
    <property type="entry name" value="PROKAR_LIPOPROTEIN"/>
    <property type="match status" value="1"/>
</dbReference>
<dbReference type="Proteomes" id="UP001165488">
    <property type="component" value="Unassembled WGS sequence"/>
</dbReference>
<name>A0ABS9UTS2_9BACT</name>
<reference evidence="3" key="1">
    <citation type="submission" date="2022-03" db="EMBL/GenBank/DDBJ databases">
        <title>De novo assembled genomes of Belliella spp. (Cyclobacteriaceae) strains.</title>
        <authorList>
            <person name="Szabo A."/>
            <person name="Korponai K."/>
            <person name="Felfoldi T."/>
        </authorList>
    </citation>
    <scope>NUCLEOTIDE SEQUENCE</scope>
    <source>
        <strain evidence="3">DSM 107340</strain>
    </source>
</reference>
<feature type="signal peptide" evidence="1">
    <location>
        <begin position="1"/>
        <end position="28"/>
    </location>
</feature>
<dbReference type="Pfam" id="PF14344">
    <property type="entry name" value="DUF4397"/>
    <property type="match status" value="1"/>
</dbReference>
<feature type="chain" id="PRO_5045410428" evidence="1">
    <location>
        <begin position="29"/>
        <end position="240"/>
    </location>
</feature>
<evidence type="ECO:0000256" key="1">
    <source>
        <dbReference type="SAM" id="SignalP"/>
    </source>
</evidence>
<evidence type="ECO:0000259" key="2">
    <source>
        <dbReference type="Pfam" id="PF14344"/>
    </source>
</evidence>
<gene>
    <name evidence="3" type="ORF">MM236_18600</name>
</gene>
<evidence type="ECO:0000313" key="3">
    <source>
        <dbReference type="EMBL" id="MCH7400011.1"/>
    </source>
</evidence>